<dbReference type="Pfam" id="PF00122">
    <property type="entry name" value="E1-E2_ATPase"/>
    <property type="match status" value="1"/>
</dbReference>
<dbReference type="PROSITE" id="PS00154">
    <property type="entry name" value="ATPASE_E1_E2"/>
    <property type="match status" value="1"/>
</dbReference>
<dbReference type="CDD" id="cd00371">
    <property type="entry name" value="HMA"/>
    <property type="match status" value="2"/>
</dbReference>
<dbReference type="Pfam" id="PF00702">
    <property type="entry name" value="Hydrolase"/>
    <property type="match status" value="1"/>
</dbReference>
<evidence type="ECO:0000256" key="9">
    <source>
        <dbReference type="ARBA" id="ARBA00022723"/>
    </source>
</evidence>
<evidence type="ECO:0000256" key="3">
    <source>
        <dbReference type="ARBA" id="ARBA00012517"/>
    </source>
</evidence>
<dbReference type="NCBIfam" id="TIGR00003">
    <property type="entry name" value="copper ion binding protein"/>
    <property type="match status" value="2"/>
</dbReference>
<evidence type="ECO:0000256" key="1">
    <source>
        <dbReference type="ARBA" id="ARBA00004651"/>
    </source>
</evidence>
<dbReference type="Gene3D" id="3.30.70.100">
    <property type="match status" value="2"/>
</dbReference>
<feature type="transmembrane region" description="Helical" evidence="24">
    <location>
        <begin position="443"/>
        <end position="466"/>
    </location>
</feature>
<dbReference type="PANTHER" id="PTHR43520:SF8">
    <property type="entry name" value="P-TYPE CU(+) TRANSPORTER"/>
    <property type="match status" value="1"/>
</dbReference>
<keyword evidence="10" id="KW-0677">Repeat</keyword>
<proteinExistence type="inferred from homology"/>
<evidence type="ECO:0000256" key="15">
    <source>
        <dbReference type="ARBA" id="ARBA00022967"/>
    </source>
</evidence>
<dbReference type="Pfam" id="PF00403">
    <property type="entry name" value="HMA"/>
    <property type="match status" value="2"/>
</dbReference>
<dbReference type="SFLD" id="SFLDF00027">
    <property type="entry name" value="p-type_atpase"/>
    <property type="match status" value="1"/>
</dbReference>
<evidence type="ECO:0000256" key="10">
    <source>
        <dbReference type="ARBA" id="ARBA00022737"/>
    </source>
</evidence>
<keyword evidence="7" id="KW-0597">Phosphoprotein</keyword>
<feature type="transmembrane region" description="Helical" evidence="24">
    <location>
        <begin position="165"/>
        <end position="187"/>
    </location>
</feature>
<dbReference type="NCBIfam" id="TIGR01511">
    <property type="entry name" value="ATPase-IB1_Cu"/>
    <property type="match status" value="1"/>
</dbReference>
<organism evidence="26 27">
    <name type="scientific">Caldalkalibacillus thermarum (strain TA2.A1)</name>
    <dbReference type="NCBI Taxonomy" id="986075"/>
    <lineage>
        <taxon>Bacteria</taxon>
        <taxon>Bacillati</taxon>
        <taxon>Bacillota</taxon>
        <taxon>Bacilli</taxon>
        <taxon>Bacillales</taxon>
        <taxon>Bacillaceae</taxon>
        <taxon>Caldalkalibacillus</taxon>
    </lineage>
</organism>
<dbReference type="GO" id="GO:0043682">
    <property type="term" value="F:P-type divalent copper transporter activity"/>
    <property type="evidence" value="ECO:0007669"/>
    <property type="project" value="TreeGrafter"/>
</dbReference>
<keyword evidence="17" id="KW-0186">Copper</keyword>
<evidence type="ECO:0000313" key="27">
    <source>
        <dbReference type="Proteomes" id="UP000010716"/>
    </source>
</evidence>
<dbReference type="InterPro" id="IPR006122">
    <property type="entry name" value="HMA_Cu_ion-bd"/>
</dbReference>
<dbReference type="NCBIfam" id="TIGR01494">
    <property type="entry name" value="ATPase_P-type"/>
    <property type="match status" value="1"/>
</dbReference>
<comment type="catalytic activity">
    <reaction evidence="22">
        <text>Cu(+)(in) + ATP + H2O = Cu(+)(out) + ADP + phosphate + H(+)</text>
        <dbReference type="Rhea" id="RHEA:25792"/>
        <dbReference type="ChEBI" id="CHEBI:15377"/>
        <dbReference type="ChEBI" id="CHEBI:15378"/>
        <dbReference type="ChEBI" id="CHEBI:30616"/>
        <dbReference type="ChEBI" id="CHEBI:43474"/>
        <dbReference type="ChEBI" id="CHEBI:49552"/>
        <dbReference type="ChEBI" id="CHEBI:456216"/>
        <dbReference type="EC" id="7.2.2.8"/>
    </reaction>
</comment>
<evidence type="ECO:0000256" key="4">
    <source>
        <dbReference type="ARBA" id="ARBA00015102"/>
    </source>
</evidence>
<evidence type="ECO:0000256" key="23">
    <source>
        <dbReference type="ARBA" id="ARBA00055366"/>
    </source>
</evidence>
<dbReference type="PROSITE" id="PS01047">
    <property type="entry name" value="HMA_1"/>
    <property type="match status" value="2"/>
</dbReference>
<dbReference type="InterPro" id="IPR027256">
    <property type="entry name" value="P-typ_ATPase_IB"/>
</dbReference>
<evidence type="ECO:0000256" key="18">
    <source>
        <dbReference type="ARBA" id="ARBA00023065"/>
    </source>
</evidence>
<dbReference type="GO" id="GO:0016887">
    <property type="term" value="F:ATP hydrolysis activity"/>
    <property type="evidence" value="ECO:0007669"/>
    <property type="project" value="InterPro"/>
</dbReference>
<dbReference type="NCBIfam" id="TIGR01525">
    <property type="entry name" value="ATPase-IB_hvy"/>
    <property type="match status" value="1"/>
</dbReference>
<reference evidence="26 27" key="1">
    <citation type="journal article" date="2011" name="J. Bacteriol.">
        <title>Draft genome sequence of the thermoalkaliphilic Caldalkalibacillus thermarum strain TA2.A1.</title>
        <authorList>
            <person name="Kalamorz F."/>
            <person name="Keis S."/>
            <person name="McMillan D.G."/>
            <person name="Olsson K."/>
            <person name="Stanton J.A."/>
            <person name="Stockwell P."/>
            <person name="Black M.A."/>
            <person name="Klingeman D.M."/>
            <person name="Land M.L."/>
            <person name="Han C.S."/>
            <person name="Martin S.L."/>
            <person name="Becher S.A."/>
            <person name="Peddie C.J."/>
            <person name="Morgan H.W."/>
            <person name="Matthies D."/>
            <person name="Preiss L."/>
            <person name="Meier T."/>
            <person name="Brown S.D."/>
            <person name="Cook G.M."/>
        </authorList>
    </citation>
    <scope>NUCLEOTIDE SEQUENCE [LARGE SCALE GENOMIC DNA]</scope>
    <source>
        <strain evidence="26 27">TA2.A1</strain>
    </source>
</reference>
<feature type="transmembrane region" description="Helical" evidence="24">
    <location>
        <begin position="783"/>
        <end position="801"/>
    </location>
</feature>
<evidence type="ECO:0000256" key="14">
    <source>
        <dbReference type="ARBA" id="ARBA00022842"/>
    </source>
</evidence>
<dbReference type="InterPro" id="IPR006121">
    <property type="entry name" value="HMA_dom"/>
</dbReference>
<keyword evidence="19 24" id="KW-0472">Membrane</keyword>
<dbReference type="PRINTS" id="PR00943">
    <property type="entry name" value="CUATPASE"/>
</dbReference>
<dbReference type="Gene3D" id="3.40.1110.10">
    <property type="entry name" value="Calcium-transporting ATPase, cytoplasmic domain N"/>
    <property type="match status" value="1"/>
</dbReference>
<sequence length="808" mass="87488">MSAVTQTRQTSFKVTGMSCAACANRIEKALNKLDGVQTAHVNLALEKATVEYDPQQVDLSRLEARLEQLGYAIVKEKVEFEVDGMSCAACANRIEKTLNKMAGVFQANVNFALERAAVAYNPAEVTPEEMIKRIDQLGFKLSLKEDRAGLDQAQDRETGRQFRKFVWAAVFSLPLLWTMVSHFEWAAFIWVPDVLLNPWVQWALATPVQFVSGWQFYKGAYKALRNKSANMDVLVALGTSAAYFYSLYLSIDWLRTGAHHVDLYYETAAIIITLILLGKYFEAKAKGRTSQAIKKLMGLKPKTALVIRNGQEIEIPVDEVVVGDIILVKPGQKIPVDGEVIAGRSAVDESMLTGESIPVDKEAGDEVIGATINKNGTLKIKATKVGKDTALAQIVRVVEEAQGSKAPIQRMVDKVSGIFVPIVVIFAFLTFLFWYLILTPGQLGSALIPTISILVIACPCALGLATPTSIMAGSGRSAEHGILFKGGEHLEKTQAITTVVLDKTGTVTKGEPEMTDVLVNPDAGLSEEELLRLVGSAEKPSEHPLAQALVQGIMDRNIKLTHPKAFEAVPGHGITAEVDQHQVLVGTRRLMAKHNIDVSPALGQLEQLEQEGKTAMLVAVDGTYAGIVAVADRVKETSREAVARMKAMGLEVLMITGDNERTARAIARQVGIDHVLAEVLPEGKADEVKKLQQQGKKVAMVGDGINDAPALAVADIGMAIGTGTDIAMETADIALMRGDLNSVVDALLMSRKTMRNIKQNLFWAFCYNTAAIPVAAAGLLQPWIAGAAMAFSSVSVVLNALRLQRVKL</sequence>
<evidence type="ECO:0000256" key="21">
    <source>
        <dbReference type="ARBA" id="ARBA00033239"/>
    </source>
</evidence>
<dbReference type="CDD" id="cd02094">
    <property type="entry name" value="P-type_ATPase_Cu-like"/>
    <property type="match status" value="1"/>
</dbReference>
<feature type="transmembrane region" description="Helical" evidence="24">
    <location>
        <begin position="199"/>
        <end position="217"/>
    </location>
</feature>
<keyword evidence="16 24" id="KW-1133">Transmembrane helix</keyword>
<comment type="similarity">
    <text evidence="2 24">Belongs to the cation transport ATPase (P-type) (TC 3.A.3) family. Type IB subfamily.</text>
</comment>
<keyword evidence="18" id="KW-0406">Ion transport</keyword>
<dbReference type="AlphaFoldDB" id="F5L5M9"/>
<dbReference type="InterPro" id="IPR023214">
    <property type="entry name" value="HAD_sf"/>
</dbReference>
<evidence type="ECO:0000256" key="11">
    <source>
        <dbReference type="ARBA" id="ARBA00022741"/>
    </source>
</evidence>
<keyword evidence="5" id="KW-0813">Transport</keyword>
<protein>
    <recommendedName>
        <fullName evidence="4">Copper-exporting P-type ATPase</fullName>
        <ecNumber evidence="3">7.2.2.8</ecNumber>
    </recommendedName>
    <alternativeName>
        <fullName evidence="20">Copper-exporting P-type ATPase A</fullName>
    </alternativeName>
    <alternativeName>
        <fullName evidence="21">Cu(+)-exporting ATPase</fullName>
    </alternativeName>
</protein>
<comment type="caution">
    <text evidence="26">The sequence shown here is derived from an EMBL/GenBank/DDBJ whole genome shotgun (WGS) entry which is preliminary data.</text>
</comment>
<evidence type="ECO:0000256" key="24">
    <source>
        <dbReference type="RuleBase" id="RU362081"/>
    </source>
</evidence>
<dbReference type="Gene3D" id="3.40.50.1000">
    <property type="entry name" value="HAD superfamily/HAD-like"/>
    <property type="match status" value="1"/>
</dbReference>
<accession>F5L5M9</accession>
<keyword evidence="9 24" id="KW-0479">Metal-binding</keyword>
<evidence type="ECO:0000259" key="25">
    <source>
        <dbReference type="PROSITE" id="PS50846"/>
    </source>
</evidence>
<dbReference type="InterPro" id="IPR044492">
    <property type="entry name" value="P_typ_ATPase_HD_dom"/>
</dbReference>
<evidence type="ECO:0000256" key="5">
    <source>
        <dbReference type="ARBA" id="ARBA00022448"/>
    </source>
</evidence>
<keyword evidence="11 24" id="KW-0547">Nucleotide-binding</keyword>
<evidence type="ECO:0000256" key="13">
    <source>
        <dbReference type="ARBA" id="ARBA00022840"/>
    </source>
</evidence>
<keyword evidence="6 24" id="KW-1003">Cell membrane</keyword>
<evidence type="ECO:0000256" key="16">
    <source>
        <dbReference type="ARBA" id="ARBA00022989"/>
    </source>
</evidence>
<dbReference type="InterPro" id="IPR018303">
    <property type="entry name" value="ATPase_P-typ_P_site"/>
</dbReference>
<dbReference type="PANTHER" id="PTHR43520">
    <property type="entry name" value="ATP7, ISOFORM B"/>
    <property type="match status" value="1"/>
</dbReference>
<dbReference type="Proteomes" id="UP000010716">
    <property type="component" value="Unassembled WGS sequence"/>
</dbReference>
<dbReference type="InterPro" id="IPR036412">
    <property type="entry name" value="HAD-like_sf"/>
</dbReference>
<dbReference type="SFLD" id="SFLDS00003">
    <property type="entry name" value="Haloacid_Dehalogenase"/>
    <property type="match status" value="1"/>
</dbReference>
<dbReference type="InterPro" id="IPR059000">
    <property type="entry name" value="ATPase_P-type_domA"/>
</dbReference>
<dbReference type="PRINTS" id="PR00942">
    <property type="entry name" value="CUATPASEI"/>
</dbReference>
<evidence type="ECO:0000256" key="19">
    <source>
        <dbReference type="ARBA" id="ARBA00023136"/>
    </source>
</evidence>
<evidence type="ECO:0000256" key="7">
    <source>
        <dbReference type="ARBA" id="ARBA00022553"/>
    </source>
</evidence>
<dbReference type="SUPFAM" id="SSF81665">
    <property type="entry name" value="Calcium ATPase, transmembrane domain M"/>
    <property type="match status" value="1"/>
</dbReference>
<keyword evidence="8 24" id="KW-0812">Transmembrane</keyword>
<keyword evidence="12" id="KW-0187">Copper transport</keyword>
<dbReference type="GO" id="GO:0005524">
    <property type="term" value="F:ATP binding"/>
    <property type="evidence" value="ECO:0007669"/>
    <property type="project" value="UniProtKB-UniRule"/>
</dbReference>
<dbReference type="SUPFAM" id="SSF56784">
    <property type="entry name" value="HAD-like"/>
    <property type="match status" value="1"/>
</dbReference>
<evidence type="ECO:0000256" key="6">
    <source>
        <dbReference type="ARBA" id="ARBA00022475"/>
    </source>
</evidence>
<comment type="subcellular location">
    <subcellularLocation>
        <location evidence="1">Cell membrane</location>
        <topology evidence="1">Multi-pass membrane protein</topology>
    </subcellularLocation>
</comment>
<dbReference type="GO" id="GO:0005886">
    <property type="term" value="C:plasma membrane"/>
    <property type="evidence" value="ECO:0007669"/>
    <property type="project" value="UniProtKB-SubCell"/>
</dbReference>
<keyword evidence="15" id="KW-1278">Translocase</keyword>
<name>F5L5M9_CALTT</name>
<dbReference type="SUPFAM" id="SSF81653">
    <property type="entry name" value="Calcium ATPase, transduction domain A"/>
    <property type="match status" value="1"/>
</dbReference>
<comment type="function">
    <text evidence="23">Involved in copper export.</text>
</comment>
<dbReference type="eggNOG" id="COG2217">
    <property type="taxonomic scope" value="Bacteria"/>
</dbReference>
<feature type="transmembrane region" description="Helical" evidence="24">
    <location>
        <begin position="229"/>
        <end position="251"/>
    </location>
</feature>
<evidence type="ECO:0000256" key="22">
    <source>
        <dbReference type="ARBA" id="ARBA00049289"/>
    </source>
</evidence>
<evidence type="ECO:0000256" key="17">
    <source>
        <dbReference type="ARBA" id="ARBA00023008"/>
    </source>
</evidence>
<dbReference type="FunFam" id="3.40.50.1000:FF:000144">
    <property type="entry name" value="copper-transporting ATPase 1 isoform X2"/>
    <property type="match status" value="1"/>
</dbReference>
<dbReference type="GO" id="GO:0055070">
    <property type="term" value="P:copper ion homeostasis"/>
    <property type="evidence" value="ECO:0007669"/>
    <property type="project" value="TreeGrafter"/>
</dbReference>
<dbReference type="GO" id="GO:0005507">
    <property type="term" value="F:copper ion binding"/>
    <property type="evidence" value="ECO:0007669"/>
    <property type="project" value="InterPro"/>
</dbReference>
<feature type="transmembrane region" description="Helical" evidence="24">
    <location>
        <begin position="760"/>
        <end position="777"/>
    </location>
</feature>
<dbReference type="InterPro" id="IPR008250">
    <property type="entry name" value="ATPase_P-typ_transduc_dom_A_sf"/>
</dbReference>
<evidence type="ECO:0000256" key="12">
    <source>
        <dbReference type="ARBA" id="ARBA00022796"/>
    </source>
</evidence>
<dbReference type="PRINTS" id="PR00119">
    <property type="entry name" value="CATATPASE"/>
</dbReference>
<dbReference type="SUPFAM" id="SSF55008">
    <property type="entry name" value="HMA, heavy metal-associated domain"/>
    <property type="match status" value="2"/>
</dbReference>
<feature type="transmembrane region" description="Helical" evidence="24">
    <location>
        <begin position="263"/>
        <end position="281"/>
    </location>
</feature>
<evidence type="ECO:0000313" key="26">
    <source>
        <dbReference type="EMBL" id="EGL83346.1"/>
    </source>
</evidence>
<feature type="transmembrane region" description="Helical" evidence="24">
    <location>
        <begin position="415"/>
        <end position="437"/>
    </location>
</feature>
<dbReference type="EC" id="7.2.2.8" evidence="3"/>
<evidence type="ECO:0000256" key="20">
    <source>
        <dbReference type="ARBA" id="ARBA00029719"/>
    </source>
</evidence>
<evidence type="ECO:0000256" key="2">
    <source>
        <dbReference type="ARBA" id="ARBA00006024"/>
    </source>
</evidence>
<dbReference type="InterPro" id="IPR023299">
    <property type="entry name" value="ATPase_P-typ_cyto_dom_N"/>
</dbReference>
<evidence type="ECO:0000256" key="8">
    <source>
        <dbReference type="ARBA" id="ARBA00022692"/>
    </source>
</evidence>
<dbReference type="InterPro" id="IPR001757">
    <property type="entry name" value="P_typ_ATPase"/>
</dbReference>
<keyword evidence="14" id="KW-0460">Magnesium</keyword>
<dbReference type="FunFam" id="3.30.70.100:FF:000005">
    <property type="entry name" value="Copper-exporting P-type ATPase A"/>
    <property type="match status" value="2"/>
</dbReference>
<dbReference type="InterPro" id="IPR036163">
    <property type="entry name" value="HMA_dom_sf"/>
</dbReference>
<dbReference type="InterPro" id="IPR023298">
    <property type="entry name" value="ATPase_P-typ_TM_dom_sf"/>
</dbReference>
<dbReference type="GO" id="GO:0140581">
    <property type="term" value="F:P-type monovalent copper transporter activity"/>
    <property type="evidence" value="ECO:0007669"/>
    <property type="project" value="UniProtKB-EC"/>
</dbReference>
<dbReference type="Gene3D" id="2.70.150.10">
    <property type="entry name" value="Calcium-transporting ATPase, cytoplasmic transduction domain A"/>
    <property type="match status" value="1"/>
</dbReference>
<dbReference type="InterPro" id="IPR017969">
    <property type="entry name" value="Heavy-metal-associated_CS"/>
</dbReference>
<feature type="domain" description="HMA" evidence="25">
    <location>
        <begin position="76"/>
        <end position="142"/>
    </location>
</feature>
<gene>
    <name evidence="26" type="ORF">CathTA2_1092</name>
</gene>
<feature type="domain" description="HMA" evidence="25">
    <location>
        <begin position="8"/>
        <end position="74"/>
    </location>
</feature>
<dbReference type="PROSITE" id="PS50846">
    <property type="entry name" value="HMA_2"/>
    <property type="match status" value="2"/>
</dbReference>
<dbReference type="FunFam" id="2.70.150.10:FF:000002">
    <property type="entry name" value="Copper-transporting ATPase 1, putative"/>
    <property type="match status" value="1"/>
</dbReference>
<dbReference type="EMBL" id="AFCE01000110">
    <property type="protein sequence ID" value="EGL83346.1"/>
    <property type="molecule type" value="Genomic_DNA"/>
</dbReference>
<dbReference type="SFLD" id="SFLDG00002">
    <property type="entry name" value="C1.7:_P-type_atpase_like"/>
    <property type="match status" value="1"/>
</dbReference>
<keyword evidence="13 24" id="KW-0067">ATP-binding</keyword>